<feature type="compositionally biased region" description="Acidic residues" evidence="1">
    <location>
        <begin position="268"/>
        <end position="280"/>
    </location>
</feature>
<dbReference type="AlphaFoldDB" id="A0ABD1KUJ8"/>
<feature type="domain" description="Resistance to inhibitors of cholinesterase protein 3 N-terminal" evidence="3">
    <location>
        <begin position="15"/>
        <end position="172"/>
    </location>
</feature>
<keyword evidence="5" id="KW-1185">Reference proteome</keyword>
<protein>
    <recommendedName>
        <fullName evidence="3">Resistance to inhibitors of cholinesterase protein 3 N-terminal domain-containing protein</fullName>
    </recommendedName>
</protein>
<dbReference type="EMBL" id="JBHFQA010000002">
    <property type="protein sequence ID" value="KAL2102827.1"/>
    <property type="molecule type" value="Genomic_DNA"/>
</dbReference>
<feature type="compositionally biased region" description="Basic and acidic residues" evidence="1">
    <location>
        <begin position="131"/>
        <end position="148"/>
    </location>
</feature>
<feature type="region of interest" description="Disordered" evidence="1">
    <location>
        <begin position="34"/>
        <end position="77"/>
    </location>
</feature>
<proteinExistence type="predicted"/>
<keyword evidence="2" id="KW-0472">Membrane</keyword>
<sequence length="337" mass="37414">MVLSSSQQVVIAFTVVLFAFVVFPKMFGGGSGLRESSKSFDPRHGRKGPGPGALKGQPFNMNPSSNPGHHGQTAESIQQMRKMVEQEMKSDKYKSSSNNNKGYVFTLMPMYAIGVGLFAVYKFMKIKSADDAQGQKDRLTKGAKKSEETESQLNELEQRLAQTERMLNSILTQLDPLTNCVKSVAMDQKNEIMSQLQCIRHLMKKRGMECPPLNIEEPACQKNLDELIETLAAQQKVPEAEQEAEQEEDTVPESACATSELVKTGSEMDSETGADTEELGGGENEMREQNEEEGEESDHSMPLLEDPCEISVENIGTISENDLEKSSPVLRRRNRPE</sequence>
<reference evidence="4 5" key="1">
    <citation type="submission" date="2024-09" db="EMBL/GenBank/DDBJ databases">
        <title>A chromosome-level genome assembly of Gray's grenadier anchovy, Coilia grayii.</title>
        <authorList>
            <person name="Fu Z."/>
        </authorList>
    </citation>
    <scope>NUCLEOTIDE SEQUENCE [LARGE SCALE GENOMIC DNA]</scope>
    <source>
        <strain evidence="4">G4</strain>
        <tissue evidence="4">Muscle</tissue>
    </source>
</reference>
<dbReference type="InterPro" id="IPR026160">
    <property type="entry name" value="Ric3"/>
</dbReference>
<feature type="region of interest" description="Disordered" evidence="1">
    <location>
        <begin position="131"/>
        <end position="151"/>
    </location>
</feature>
<accession>A0ABD1KUJ8</accession>
<gene>
    <name evidence="4" type="ORF">ACEWY4_001995</name>
</gene>
<name>A0ABD1KUJ8_9TELE</name>
<dbReference type="Proteomes" id="UP001591681">
    <property type="component" value="Unassembled WGS sequence"/>
</dbReference>
<evidence type="ECO:0000256" key="1">
    <source>
        <dbReference type="SAM" id="MobiDB-lite"/>
    </source>
</evidence>
<feature type="compositionally biased region" description="Acidic residues" evidence="1">
    <location>
        <begin position="240"/>
        <end position="251"/>
    </location>
</feature>
<dbReference type="PANTHER" id="PTHR21723">
    <property type="entry name" value="RESISTANCE TO INHIBITORS OF CHOLINESTERASE PROTEIN 3 RIC3"/>
    <property type="match status" value="1"/>
</dbReference>
<comment type="caution">
    <text evidence="4">The sequence shown here is derived from an EMBL/GenBank/DDBJ whole genome shotgun (WGS) entry which is preliminary data.</text>
</comment>
<evidence type="ECO:0000259" key="3">
    <source>
        <dbReference type="Pfam" id="PF15361"/>
    </source>
</evidence>
<evidence type="ECO:0000313" key="4">
    <source>
        <dbReference type="EMBL" id="KAL2102827.1"/>
    </source>
</evidence>
<organism evidence="4 5">
    <name type="scientific">Coilia grayii</name>
    <name type="common">Gray's grenadier anchovy</name>
    <dbReference type="NCBI Taxonomy" id="363190"/>
    <lineage>
        <taxon>Eukaryota</taxon>
        <taxon>Metazoa</taxon>
        <taxon>Chordata</taxon>
        <taxon>Craniata</taxon>
        <taxon>Vertebrata</taxon>
        <taxon>Euteleostomi</taxon>
        <taxon>Actinopterygii</taxon>
        <taxon>Neopterygii</taxon>
        <taxon>Teleostei</taxon>
        <taxon>Clupei</taxon>
        <taxon>Clupeiformes</taxon>
        <taxon>Clupeoidei</taxon>
        <taxon>Engraulidae</taxon>
        <taxon>Coilinae</taxon>
        <taxon>Coilia</taxon>
    </lineage>
</organism>
<dbReference type="PANTHER" id="PTHR21723:SF2">
    <property type="entry name" value="RESISTANCE TO INHIBITORS OF CHOLINESTERASE PROTEIN 3 N-TERMINAL DOMAIN-CONTAINING PROTEIN"/>
    <property type="match status" value="1"/>
</dbReference>
<dbReference type="InterPro" id="IPR032763">
    <property type="entry name" value="RIC3_N"/>
</dbReference>
<dbReference type="Pfam" id="PF15361">
    <property type="entry name" value="RIC3"/>
    <property type="match status" value="1"/>
</dbReference>
<evidence type="ECO:0000313" key="5">
    <source>
        <dbReference type="Proteomes" id="UP001591681"/>
    </source>
</evidence>
<feature type="region of interest" description="Disordered" evidence="1">
    <location>
        <begin position="234"/>
        <end position="337"/>
    </location>
</feature>
<feature type="compositionally biased region" description="Polar residues" evidence="1">
    <location>
        <begin position="59"/>
        <end position="77"/>
    </location>
</feature>
<keyword evidence="2" id="KW-0812">Transmembrane</keyword>
<keyword evidence="2" id="KW-1133">Transmembrane helix</keyword>
<feature type="transmembrane region" description="Helical" evidence="2">
    <location>
        <begin position="102"/>
        <end position="121"/>
    </location>
</feature>
<evidence type="ECO:0000256" key="2">
    <source>
        <dbReference type="SAM" id="Phobius"/>
    </source>
</evidence>
<feature type="transmembrane region" description="Helical" evidence="2">
    <location>
        <begin position="9"/>
        <end position="27"/>
    </location>
</feature>